<gene>
    <name evidence="3" type="ORF">FHS37_004472</name>
</gene>
<protein>
    <recommendedName>
        <fullName evidence="2">Peptidase M16 C-terminal domain-containing protein</fullName>
    </recommendedName>
</protein>
<evidence type="ECO:0000259" key="2">
    <source>
        <dbReference type="Pfam" id="PF05193"/>
    </source>
</evidence>
<dbReference type="SUPFAM" id="SSF63411">
    <property type="entry name" value="LuxS/MPP-like metallohydrolase"/>
    <property type="match status" value="2"/>
</dbReference>
<reference evidence="3 4" key="1">
    <citation type="submission" date="2020-08" db="EMBL/GenBank/DDBJ databases">
        <title>Genomic Encyclopedia of Type Strains, Phase III (KMG-III): the genomes of soil and plant-associated and newly described type strains.</title>
        <authorList>
            <person name="Whitman W."/>
        </authorList>
    </citation>
    <scope>NUCLEOTIDE SEQUENCE [LARGE SCALE GENOMIC DNA]</scope>
    <source>
        <strain evidence="3 4">CECT 3273</strain>
    </source>
</reference>
<dbReference type="AlphaFoldDB" id="A0A7W7PSQ1"/>
<dbReference type="InterPro" id="IPR050361">
    <property type="entry name" value="MPP/UQCRC_Complex"/>
</dbReference>
<dbReference type="EMBL" id="JACHJI010000007">
    <property type="protein sequence ID" value="MBB4900410.1"/>
    <property type="molecule type" value="Genomic_DNA"/>
</dbReference>
<evidence type="ECO:0000313" key="4">
    <source>
        <dbReference type="Proteomes" id="UP000579523"/>
    </source>
</evidence>
<dbReference type="RefSeq" id="WP_184823928.1">
    <property type="nucleotide sequence ID" value="NZ_BMTI01000016.1"/>
</dbReference>
<dbReference type="Pfam" id="PF05193">
    <property type="entry name" value="Peptidase_M16_C"/>
    <property type="match status" value="1"/>
</dbReference>
<organism evidence="3 4">
    <name type="scientific">Streptomyces griseomycini</name>
    <dbReference type="NCBI Taxonomy" id="66895"/>
    <lineage>
        <taxon>Bacteria</taxon>
        <taxon>Bacillati</taxon>
        <taxon>Actinomycetota</taxon>
        <taxon>Actinomycetes</taxon>
        <taxon>Kitasatosporales</taxon>
        <taxon>Streptomycetaceae</taxon>
        <taxon>Streptomyces</taxon>
    </lineage>
</organism>
<evidence type="ECO:0000313" key="3">
    <source>
        <dbReference type="EMBL" id="MBB4900410.1"/>
    </source>
</evidence>
<dbReference type="PANTHER" id="PTHR11851">
    <property type="entry name" value="METALLOPROTEASE"/>
    <property type="match status" value="1"/>
</dbReference>
<keyword evidence="4" id="KW-1185">Reference proteome</keyword>
<dbReference type="Proteomes" id="UP000579523">
    <property type="component" value="Unassembled WGS sequence"/>
</dbReference>
<dbReference type="Gene3D" id="3.30.830.10">
    <property type="entry name" value="Metalloenzyme, LuxS/M16 peptidase-like"/>
    <property type="match status" value="2"/>
</dbReference>
<comment type="caution">
    <text evidence="3">The sequence shown here is derived from an EMBL/GenBank/DDBJ whole genome shotgun (WGS) entry which is preliminary data.</text>
</comment>
<accession>A0A7W7PSQ1</accession>
<proteinExistence type="inferred from homology"/>
<dbReference type="GO" id="GO:0046872">
    <property type="term" value="F:metal ion binding"/>
    <property type="evidence" value="ECO:0007669"/>
    <property type="project" value="InterPro"/>
</dbReference>
<feature type="domain" description="Peptidase M16 C-terminal" evidence="2">
    <location>
        <begin position="187"/>
        <end position="364"/>
    </location>
</feature>
<name>A0A7W7PSQ1_9ACTN</name>
<dbReference type="PANTHER" id="PTHR11851:SF49">
    <property type="entry name" value="MITOCHONDRIAL-PROCESSING PEPTIDASE SUBUNIT ALPHA"/>
    <property type="match status" value="1"/>
</dbReference>
<evidence type="ECO:0000256" key="1">
    <source>
        <dbReference type="ARBA" id="ARBA00007261"/>
    </source>
</evidence>
<sequence>MSSLRALPAPARYRSPADLAAAAAPRPLPPLGSDDRINLPAAVWRSLDCGLRAVAVRDRHAATVEVQLQQPYTPATQRESALAELLADAVLRGTDHELRSARTAEWFISTTHADAADLADLLRELTLPFTGRTDSADRVALARTRLAQRAPVLAASPAATARNALYRNRFGALGCFAGLPAPDVIASLTTADVEAARQHMLRLPGAHLVIVGDLPPDHVLDLAEAAFAGTGARPAEAPSPVTGPLPAPKDHQVVNRPGALQSHFLMSFPAVPWHDDRYAALALANAVFAGYFSSRLMGRIRESLGLSCHVVSFFDQMLGTQSILLEGTCATAATGTVLSELRAECTRMASRPPEPSEVENARRYLLGMLAALRSSPAALAQFFSTLCCWDIPLDWAEGYARRLRTVTTAEVTDAARLFLGPGPTSCVVVGDATVLASGGTSQ</sequence>
<comment type="similarity">
    <text evidence="1">Belongs to the peptidase M16 family.</text>
</comment>
<dbReference type="InterPro" id="IPR011249">
    <property type="entry name" value="Metalloenz_LuxS/M16"/>
</dbReference>
<dbReference type="InterPro" id="IPR007863">
    <property type="entry name" value="Peptidase_M16_C"/>
</dbReference>